<dbReference type="EMBL" id="KU686197">
    <property type="protein sequence ID" value="AOV58726.1"/>
    <property type="molecule type" value="Genomic_DNA"/>
</dbReference>
<dbReference type="OrthoDB" id="23820at10239"/>
<keyword evidence="4" id="KW-1185">Reference proteome</keyword>
<evidence type="ECO:0000313" key="1">
    <source>
        <dbReference type="EMBL" id="AOV58726.1"/>
    </source>
</evidence>
<sequence>MAYNNDTFEFFPTKVLASEAHEFDWRDDFIEWAEDYQLNYEGVEISNAGGYQSKGNFYLELKDDSFEPFREKIVKQIESAVVSYSQGIELQRLLSTGSNLRLSNIWFNINPPGAYNHIHVHPGSLLSGVLWIKAPKESGNLFLRDPLEMNSYCLGDNAISFPPEEGTMMLFPSYLPHDVGTNMSEETRISVSFNLDFG</sequence>
<dbReference type="Proteomes" id="UP000240804">
    <property type="component" value="Segment"/>
</dbReference>
<gene>
    <name evidence="3" type="ORF">C421010_222</name>
    <name evidence="1" type="ORF">S250808_221</name>
    <name evidence="2" type="ORF">T040910_221</name>
</gene>
<protein>
    <submittedName>
        <fullName evidence="2">Uncharacterized protein</fullName>
    </submittedName>
</protein>
<evidence type="ECO:0000313" key="3">
    <source>
        <dbReference type="EMBL" id="AOV59205.1"/>
    </source>
</evidence>
<dbReference type="SUPFAM" id="SSF51197">
    <property type="entry name" value="Clavaminate synthase-like"/>
    <property type="match status" value="1"/>
</dbReference>
<dbReference type="Proteomes" id="UP000204537">
    <property type="component" value="Segment"/>
</dbReference>
<dbReference type="NCBIfam" id="TIGR02466">
    <property type="entry name" value="TIGR02466 family protein"/>
    <property type="match status" value="1"/>
</dbReference>
<dbReference type="Pfam" id="PF13759">
    <property type="entry name" value="2OG-FeII_Oxy_5"/>
    <property type="match status" value="1"/>
</dbReference>
<accession>A0A1D8KJX6</accession>
<dbReference type="RefSeq" id="YP_009321485.1">
    <property type="nucleotide sequence ID" value="NC_031906.1"/>
</dbReference>
<evidence type="ECO:0000313" key="2">
    <source>
        <dbReference type="EMBL" id="AOV58965.1"/>
    </source>
</evidence>
<evidence type="ECO:0000313" key="4">
    <source>
        <dbReference type="Proteomes" id="UP000204537"/>
    </source>
</evidence>
<dbReference type="Gene3D" id="2.60.120.620">
    <property type="entry name" value="q2cbj1_9rhob like domain"/>
    <property type="match status" value="1"/>
</dbReference>
<dbReference type="EMBL" id="KU686198">
    <property type="protein sequence ID" value="AOV58965.1"/>
    <property type="molecule type" value="Genomic_DNA"/>
</dbReference>
<proteinExistence type="predicted"/>
<dbReference type="GeneID" id="30306513"/>
<dbReference type="KEGG" id="vg:30306513"/>
<dbReference type="Proteomes" id="UP000240920">
    <property type="component" value="Segment"/>
</dbReference>
<evidence type="ECO:0000313" key="5">
    <source>
        <dbReference type="Proteomes" id="UP000240804"/>
    </source>
</evidence>
<dbReference type="EMBL" id="KU686199">
    <property type="protein sequence ID" value="AOV59205.1"/>
    <property type="molecule type" value="Genomic_DNA"/>
</dbReference>
<dbReference type="InterPro" id="IPR012668">
    <property type="entry name" value="CHP02466"/>
</dbReference>
<name>A0A1D8KJX6_9CAUD</name>
<reference evidence="4 5" key="1">
    <citation type="journal article" date="2016" name="Virology">
        <title>The genomic content and context of auxiliary metabolic genes in marine cyanomyoviruses.</title>
        <authorList>
            <person name="Crummett L.T."/>
            <person name="Puxty R.J."/>
            <person name="Weihe C."/>
            <person name="Marston M.F."/>
            <person name="Martiny J.B."/>
        </authorList>
    </citation>
    <scope>NUCLEOTIDE SEQUENCE [LARGE SCALE GENOMIC DNA]</scope>
    <source>
        <strain evidence="1">0808SB25</strain>
        <strain evidence="2">0910TB04</strain>
        <strain evidence="3">1010CC42</strain>
    </source>
</reference>
<organism evidence="2 5">
    <name type="scientific">Synechococcus phage S-CAM3</name>
    <dbReference type="NCBI Taxonomy" id="1883366"/>
    <lineage>
        <taxon>Viruses</taxon>
        <taxon>Duplodnaviria</taxon>
        <taxon>Heunggongvirae</taxon>
        <taxon>Uroviricota</taxon>
        <taxon>Caudoviricetes</taxon>
        <taxon>Pantevenvirales</taxon>
        <taxon>Kyanoviridae</taxon>
        <taxon>Charybdisvirus</taxon>
        <taxon>Charybdisvirus scam3</taxon>
    </lineage>
</organism>